<organism evidence="1 2">
    <name type="scientific">Paeniglutamicibacter gangotriensis Lz1y</name>
    <dbReference type="NCBI Taxonomy" id="1276920"/>
    <lineage>
        <taxon>Bacteria</taxon>
        <taxon>Bacillati</taxon>
        <taxon>Actinomycetota</taxon>
        <taxon>Actinomycetes</taxon>
        <taxon>Micrococcales</taxon>
        <taxon>Micrococcaceae</taxon>
        <taxon>Paeniglutamicibacter</taxon>
    </lineage>
</organism>
<evidence type="ECO:0000313" key="1">
    <source>
        <dbReference type="EMBL" id="EMQ96653.1"/>
    </source>
</evidence>
<reference evidence="1 2" key="1">
    <citation type="journal article" date="2013" name="Genome Announc.">
        <title>Draft Genome Sequence of Arthrobacter gangotriensis Strain Lz1yT, Isolated from a Penguin Rookery Soil Sample Collected in Antarctica, near the Indian Station Dakshin Gangotri.</title>
        <authorList>
            <person name="Shivaji S."/>
            <person name="Ara S."/>
            <person name="Bandi S."/>
            <person name="Singh A."/>
            <person name="Kumar Pinnaka A."/>
        </authorList>
    </citation>
    <scope>NUCLEOTIDE SEQUENCE [LARGE SCALE GENOMIC DNA]</scope>
    <source>
        <strain evidence="1 2">Lz1y</strain>
    </source>
</reference>
<gene>
    <name evidence="1" type="ORF">ADIAG_03979</name>
</gene>
<dbReference type="EMBL" id="AOCK01000015">
    <property type="protein sequence ID" value="EMQ96653.1"/>
    <property type="molecule type" value="Genomic_DNA"/>
</dbReference>
<keyword evidence="2" id="KW-1185">Reference proteome</keyword>
<dbReference type="AlphaFoldDB" id="M7NDS0"/>
<proteinExistence type="predicted"/>
<comment type="caution">
    <text evidence="1">The sequence shown here is derived from an EMBL/GenBank/DDBJ whole genome shotgun (WGS) entry which is preliminary data.</text>
</comment>
<protein>
    <submittedName>
        <fullName evidence="1">Uncharacterized protein</fullName>
    </submittedName>
</protein>
<dbReference type="eggNOG" id="ENOG5032H51">
    <property type="taxonomic scope" value="Bacteria"/>
</dbReference>
<evidence type="ECO:0000313" key="2">
    <source>
        <dbReference type="Proteomes" id="UP000012015"/>
    </source>
</evidence>
<name>M7NDS0_9MICC</name>
<dbReference type="STRING" id="1276920.ADIAG_03979"/>
<sequence>MKVAGAAVTLYASVLGKKVDELADEGSKGETEPNATASGELAKAQKQLRQLQWLIPGFAALVIVLGAKHGEMQRPKNVKLGLVKN</sequence>
<dbReference type="Proteomes" id="UP000012015">
    <property type="component" value="Unassembled WGS sequence"/>
</dbReference>
<dbReference type="PATRIC" id="fig|1276920.7.peg.3973"/>
<accession>M7NDS0</accession>